<evidence type="ECO:0000313" key="3">
    <source>
        <dbReference type="EMBL" id="CDP22348.1"/>
    </source>
</evidence>
<dbReference type="PANTHER" id="PTHR33928">
    <property type="entry name" value="POLYGALACTURONASE QRT3"/>
    <property type="match status" value="1"/>
</dbReference>
<dbReference type="KEGG" id="pan:PODANSg09272"/>
<dbReference type="GeneID" id="6196918"/>
<name>B2A9F8_PODAN</name>
<accession>B2A9F8</accession>
<dbReference type="InterPro" id="IPR039279">
    <property type="entry name" value="QRT3-like"/>
</dbReference>
<dbReference type="SUPFAM" id="SSF51126">
    <property type="entry name" value="Pectin lyase-like"/>
    <property type="match status" value="1"/>
</dbReference>
<reference evidence="2 4" key="1">
    <citation type="journal article" date="2008" name="Genome Biol.">
        <title>The genome sequence of the model ascomycete fungus Podospora anserina.</title>
        <authorList>
            <person name="Espagne E."/>
            <person name="Lespinet O."/>
            <person name="Malagnac F."/>
            <person name="Da Silva C."/>
            <person name="Jaillon O."/>
            <person name="Porcel B.M."/>
            <person name="Couloux A."/>
            <person name="Aury J.-M."/>
            <person name="Segurens B."/>
            <person name="Poulain J."/>
            <person name="Anthouard V."/>
            <person name="Grossetete S."/>
            <person name="Khalili H."/>
            <person name="Coppin E."/>
            <person name="Dequard-Chablat M."/>
            <person name="Picard M."/>
            <person name="Contamine V."/>
            <person name="Arnaise S."/>
            <person name="Bourdais A."/>
            <person name="Berteaux-Lecellier V."/>
            <person name="Gautheret D."/>
            <person name="de Vries R.P."/>
            <person name="Battaglia E."/>
            <person name="Coutinho P.M."/>
            <person name="Danchin E.G.J."/>
            <person name="Henrissat B."/>
            <person name="El Khoury R."/>
            <person name="Sainsard-Chanet A."/>
            <person name="Boivin A."/>
            <person name="Pinan-Lucarre B."/>
            <person name="Sellem C.H."/>
            <person name="Debuchy R."/>
            <person name="Wincker P."/>
            <person name="Weissenbach J."/>
            <person name="Silar P."/>
        </authorList>
    </citation>
    <scope>NUCLEOTIDE SEQUENCE [LARGE SCALE GENOMIC DNA]</scope>
    <source>
        <strain evidence="4">S / ATCC MYA-4624 / DSM 980 / FGSC 10383</strain>
        <strain evidence="2">S mat+</strain>
    </source>
</reference>
<dbReference type="PANTHER" id="PTHR33928:SF2">
    <property type="entry name" value="PECTATE LYASE SUPERFAMILY PROTEIN DOMAIN-CONTAINING PROTEIN-RELATED"/>
    <property type="match status" value="1"/>
</dbReference>
<dbReference type="EMBL" id="FO904936">
    <property type="protein sequence ID" value="CDP22348.1"/>
    <property type="molecule type" value="Genomic_DNA"/>
</dbReference>
<dbReference type="HOGENOM" id="CLU_360198_0_0_1"/>
<keyword evidence="4" id="KW-1185">Reference proteome</keyword>
<dbReference type="VEuPathDB" id="FungiDB:PODANS_1_480"/>
<evidence type="ECO:0000313" key="4">
    <source>
        <dbReference type="Proteomes" id="UP000001197"/>
    </source>
</evidence>
<dbReference type="Gene3D" id="2.160.20.10">
    <property type="entry name" value="Single-stranded right-handed beta-helix, Pectin lyase-like"/>
    <property type="match status" value="2"/>
</dbReference>
<dbReference type="AlphaFoldDB" id="B2A9F8"/>
<dbReference type="Pfam" id="PF12708">
    <property type="entry name" value="Pect-lyase_RHGA_epim"/>
    <property type="match status" value="2"/>
</dbReference>
<dbReference type="InterPro" id="IPR012334">
    <property type="entry name" value="Pectin_lyas_fold"/>
</dbReference>
<dbReference type="Proteomes" id="UP000001197">
    <property type="component" value="Chromosome 1"/>
</dbReference>
<gene>
    <name evidence="2" type="ORF">PODANS_1_480</name>
</gene>
<reference evidence="3" key="4">
    <citation type="submission" date="2015-04" db="EMBL/GenBank/DDBJ databases">
        <title>Maintaining two mating types: Structure of the mating type locus and its role in heterokaryosis in Podospora anserina.</title>
        <authorList>
            <person name="Grognet P."/>
            <person name="Bidard F."/>
            <person name="Kuchly C."/>
            <person name="Chan Ho Tong L."/>
            <person name="Coppin E."/>
            <person name="Ait Benkhali J."/>
            <person name="Couloux A."/>
            <person name="Wincker P."/>
            <person name="Debuchy R."/>
            <person name="Silar P."/>
        </authorList>
    </citation>
    <scope>NUCLEOTIDE SEQUENCE</scope>
</reference>
<dbReference type="OrthoDB" id="4585518at2759"/>
<reference evidence="2" key="2">
    <citation type="submission" date="2008-07" db="EMBL/GenBank/DDBJ databases">
        <authorList>
            <person name="Genoscope - CEA"/>
        </authorList>
    </citation>
    <scope>NUCLEOTIDE SEQUENCE</scope>
    <source>
        <strain evidence="2">S mat+</strain>
    </source>
</reference>
<evidence type="ECO:0000313" key="2">
    <source>
        <dbReference type="EMBL" id="CAP59705.1"/>
    </source>
</evidence>
<keyword evidence="3" id="KW-0378">Hydrolase</keyword>
<dbReference type="GO" id="GO:0004650">
    <property type="term" value="F:polygalacturonase activity"/>
    <property type="evidence" value="ECO:0007669"/>
    <property type="project" value="InterPro"/>
</dbReference>
<organism evidence="2">
    <name type="scientific">Podospora anserina (strain S / ATCC MYA-4624 / DSM 980 / FGSC 10383)</name>
    <name type="common">Pleurage anserina</name>
    <dbReference type="NCBI Taxonomy" id="515849"/>
    <lineage>
        <taxon>Eukaryota</taxon>
        <taxon>Fungi</taxon>
        <taxon>Dikarya</taxon>
        <taxon>Ascomycota</taxon>
        <taxon>Pezizomycotina</taxon>
        <taxon>Sordariomycetes</taxon>
        <taxon>Sordariomycetidae</taxon>
        <taxon>Sordariales</taxon>
        <taxon>Podosporaceae</taxon>
        <taxon>Podospora</taxon>
        <taxon>Podospora anserina</taxon>
    </lineage>
</organism>
<feature type="domain" description="Rhamnogalacturonase A/B/Epimerase-like pectate lyase" evidence="1">
    <location>
        <begin position="170"/>
        <end position="235"/>
    </location>
</feature>
<dbReference type="eggNOG" id="ENOG502SYD2">
    <property type="taxonomic scope" value="Eukaryota"/>
</dbReference>
<dbReference type="InterPro" id="IPR011050">
    <property type="entry name" value="Pectin_lyase_fold/virulence"/>
</dbReference>
<feature type="domain" description="Rhamnogalacturonase A/B/Epimerase-like pectate lyase" evidence="1">
    <location>
        <begin position="45"/>
        <end position="165"/>
    </location>
</feature>
<protein>
    <submittedName>
        <fullName evidence="3">Glycoside Hydrolase Family 55</fullName>
    </submittedName>
    <submittedName>
        <fullName evidence="2">Podospora anserina S mat+ genomic DNA chromosome 1, supercontig 1</fullName>
    </submittedName>
</protein>
<dbReference type="EMBL" id="CU633438">
    <property type="protein sequence ID" value="CAP59705.1"/>
    <property type="molecule type" value="Genomic_DNA"/>
</dbReference>
<evidence type="ECO:0000259" key="1">
    <source>
        <dbReference type="Pfam" id="PF12708"/>
    </source>
</evidence>
<dbReference type="RefSeq" id="XP_001912226.1">
    <property type="nucleotide sequence ID" value="XM_001912191.1"/>
</dbReference>
<reference evidence="4" key="3">
    <citation type="journal article" date="2014" name="Genetics">
        <title>Maintaining two mating types: Structure of the mating type locus and its role in heterokaryosis in Podospora anserina.</title>
        <authorList>
            <person name="Grognet P."/>
            <person name="Bidard F."/>
            <person name="Kuchly C."/>
            <person name="Tong L.C.H."/>
            <person name="Coppin E."/>
            <person name="Benkhali J.A."/>
            <person name="Couloux A."/>
            <person name="Wincker P."/>
            <person name="Debuchy R."/>
            <person name="Silar P."/>
        </authorList>
    </citation>
    <scope>GENOME REANNOTATION</scope>
    <source>
        <strain evidence="4">S / ATCC MYA-4624 / DSM 980 / FGSC 10383</strain>
    </source>
</reference>
<dbReference type="InterPro" id="IPR024535">
    <property type="entry name" value="RHGA/B-epi-like_pectate_lyase"/>
</dbReference>
<proteinExistence type="predicted"/>
<sequence length="777" mass="83936">MKKLAEKKAATGNTLVTADDNNTFWFSTLGSHGKAPLAENNYVVYRNVLDYGADNTGTNNTKEAINAAIMDGNRCGEDCGSTTVRPALIYFPPGTYKICAPIIQYYFTQFVSDPNNRPIIKGCETFTGIALMDVNPYIPGSGINWYISQNQFFRQIRNFVPTSDNLGKPPTHVGIFTENGSGGFVSDLVFEGGAIGWRVGSQQYTATSLQFKNCSTAVDMVWDRGFNWHKIEIDGGSVDFNISGIGGLNDQGIGSVSIIDSIVKNVPIGILAAPRAVDVVLDNTVFTNVGIIVVLSGTKDPIIEGTSGTKELTLREYGKQYIHNQGRSSMGQSIDDRPRPAPLLDGMANCLLCPSPPYILVMPPTTLATPTTIYIDPYTTEVEVGQMQNGTFSATTTTLTVAVASIITSVIPVANYNYTGEESEGAPLWIIPSIEIPPAPVVLTKPDGAVATRTLTLPPWPQITFSGEKANSFPRSLCPHRPVYRFLGLFTAAPTYTMTVTDTPGASNTASVYTLAIPKPSGGASSSVSLITFTSQLSFPLPVPPIFTSTVHTVTFTGWWDFSVGTAPPTYTMTITDIPGLASNSSVHMFTPPQPSDATTTVSAIKFTTQFLIPITTLPVPPEFATTTLVVPTPQTFYPPVVDPCPVNRVYLKQESVWVSAPTDCPAGAKSITIPWDCPPTTTKWLPVRTEASFNFGCVHYTGAGTGLLTFTEFTTGVYIELLDKKPEDENEDNTSHCDGFKILFVGLHHLKVTYNLTDNFPRFVFLCFTSTLTLGG</sequence>
<dbReference type="CAZy" id="GH55">
    <property type="family name" value="Glycoside Hydrolase Family 55"/>
</dbReference>